<feature type="signal peptide" evidence="1">
    <location>
        <begin position="1"/>
        <end position="17"/>
    </location>
</feature>
<dbReference type="STRING" id="86049.A0A1C1CTX6"/>
<keyword evidence="1" id="KW-0732">Signal</keyword>
<keyword evidence="3" id="KW-1185">Reference proteome</keyword>
<feature type="chain" id="PRO_5008651040" evidence="1">
    <location>
        <begin position="18"/>
        <end position="461"/>
    </location>
</feature>
<comment type="caution">
    <text evidence="2">The sequence shown here is derived from an EMBL/GenBank/DDBJ whole genome shotgun (WGS) entry which is preliminary data.</text>
</comment>
<evidence type="ECO:0000256" key="1">
    <source>
        <dbReference type="SAM" id="SignalP"/>
    </source>
</evidence>
<organism evidence="2 3">
    <name type="scientific">Cladophialophora carrionii</name>
    <dbReference type="NCBI Taxonomy" id="86049"/>
    <lineage>
        <taxon>Eukaryota</taxon>
        <taxon>Fungi</taxon>
        <taxon>Dikarya</taxon>
        <taxon>Ascomycota</taxon>
        <taxon>Pezizomycotina</taxon>
        <taxon>Eurotiomycetes</taxon>
        <taxon>Chaetothyriomycetidae</taxon>
        <taxon>Chaetothyriales</taxon>
        <taxon>Herpotrichiellaceae</taxon>
        <taxon>Cladophialophora</taxon>
    </lineage>
</organism>
<dbReference type="Proteomes" id="UP000094526">
    <property type="component" value="Unassembled WGS sequence"/>
</dbReference>
<proteinExistence type="predicted"/>
<dbReference type="OrthoDB" id="4150114at2759"/>
<sequence>MQALDCAFLQYAILCLAASNLSTLDACLTRRKVVGDTRRSTASPRPNTLHNYHARQYCELAATQEQSVEPQDPSLILIGKVLLAYYQHASTDHFHFRLAVLETAEFVRRHRHDITRSPTGDIALQLWYRLRISHRPSESLELVAGYDESDSGAEHFASTSEDEDIYLHCIVGLSPDDLLHDIMLKTMELRRRMVVYHCTIAVQNDSESLPAPGSRAQRLVNSSMQRPHSPTGTDGSEFRPIAPSHLLALLDIQRRRLEVWRSRVAADGAGSGMQANAAGIMSPDPSVEKLVNHRRRMNHLYYLLCKLIFENTTAFQGTQVDQGVNSAILHGVVDTIDGIDPTISNVVDVYGYSLSEILLQLSYNMPSTTYFNYILDVVWPRLEVCGRGYENSHLPTHLAKRIIALMAEEWHCSRRILLVVLATSENTPKTVLYDIHHAFDVLLYGYDQHQGGFFVNKVSLS</sequence>
<reference evidence="3" key="1">
    <citation type="submission" date="2015-07" db="EMBL/GenBank/DDBJ databases">
        <authorList>
            <person name="Teixeira M.M."/>
            <person name="Souza R.C."/>
            <person name="Almeida L.G."/>
            <person name="Vicente V.A."/>
            <person name="de Hoog S."/>
            <person name="Bocca A.L."/>
            <person name="de Almeida S.R."/>
            <person name="Vasconcelos A.T."/>
            <person name="Felipe M.S."/>
        </authorList>
    </citation>
    <scope>NUCLEOTIDE SEQUENCE [LARGE SCALE GENOMIC DNA]</scope>
    <source>
        <strain evidence="3">KSF</strain>
    </source>
</reference>
<dbReference type="AlphaFoldDB" id="A0A1C1CTX6"/>
<accession>A0A1C1CTX6</accession>
<evidence type="ECO:0000313" key="2">
    <source>
        <dbReference type="EMBL" id="OCT51961.1"/>
    </source>
</evidence>
<dbReference type="VEuPathDB" id="FungiDB:G647_06168"/>
<gene>
    <name evidence="2" type="ORF">CLCR_08558</name>
</gene>
<name>A0A1C1CTX6_9EURO</name>
<dbReference type="EMBL" id="LGRB01000009">
    <property type="protein sequence ID" value="OCT51961.1"/>
    <property type="molecule type" value="Genomic_DNA"/>
</dbReference>
<evidence type="ECO:0000313" key="3">
    <source>
        <dbReference type="Proteomes" id="UP000094526"/>
    </source>
</evidence>
<dbReference type="eggNOG" id="ENOG502T0RW">
    <property type="taxonomic scope" value="Eukaryota"/>
</dbReference>
<protein>
    <submittedName>
        <fullName evidence="2">Zn(II)2Cys6 transcription factor</fullName>
    </submittedName>
</protein>
<dbReference type="VEuPathDB" id="FungiDB:CLCR_08558"/>